<gene>
    <name evidence="1" type="ORF">D3877_12400</name>
</gene>
<evidence type="ECO:0000313" key="1">
    <source>
        <dbReference type="EMBL" id="RJF81023.1"/>
    </source>
</evidence>
<evidence type="ECO:0000313" key="2">
    <source>
        <dbReference type="Proteomes" id="UP000283458"/>
    </source>
</evidence>
<sequence>MLNRYLDEISYWTINQTAKMSRREALHVGRRNDFDAWFDATSDRLYNTYRALRDVALPVARTHAHDAR</sequence>
<protein>
    <submittedName>
        <fullName evidence="1">Uncharacterized protein</fullName>
    </submittedName>
</protein>
<dbReference type="Proteomes" id="UP000283458">
    <property type="component" value="Unassembled WGS sequence"/>
</dbReference>
<comment type="caution">
    <text evidence="1">The sequence shown here is derived from an EMBL/GenBank/DDBJ whole genome shotgun (WGS) entry which is preliminary data.</text>
</comment>
<accession>A0A418VV59</accession>
<proteinExistence type="predicted"/>
<dbReference type="AlphaFoldDB" id="A0A418VV59"/>
<dbReference type="EMBL" id="QYUL01000002">
    <property type="protein sequence ID" value="RJF81023.1"/>
    <property type="molecule type" value="Genomic_DNA"/>
</dbReference>
<reference evidence="1 2" key="1">
    <citation type="submission" date="2018-09" db="EMBL/GenBank/DDBJ databases">
        <authorList>
            <person name="Zhu H."/>
        </authorList>
    </citation>
    <scope>NUCLEOTIDE SEQUENCE [LARGE SCALE GENOMIC DNA]</scope>
    <source>
        <strain evidence="1 2">K2W22B-5</strain>
    </source>
</reference>
<organism evidence="1 2">
    <name type="scientific">Azospirillum cavernae</name>
    <dbReference type="NCBI Taxonomy" id="2320860"/>
    <lineage>
        <taxon>Bacteria</taxon>
        <taxon>Pseudomonadati</taxon>
        <taxon>Pseudomonadota</taxon>
        <taxon>Alphaproteobacteria</taxon>
        <taxon>Rhodospirillales</taxon>
        <taxon>Azospirillaceae</taxon>
        <taxon>Azospirillum</taxon>
    </lineage>
</organism>
<name>A0A418VV59_9PROT</name>
<keyword evidence="2" id="KW-1185">Reference proteome</keyword>